<evidence type="ECO:0000313" key="2">
    <source>
        <dbReference type="EMBL" id="WLS05882.1"/>
    </source>
</evidence>
<keyword evidence="1" id="KW-0732">Signal</keyword>
<name>A0ABY9KF92_9HYPH</name>
<gene>
    <name evidence="2" type="ORF">Q9315_18615</name>
</gene>
<feature type="chain" id="PRO_5046055642" evidence="1">
    <location>
        <begin position="21"/>
        <end position="113"/>
    </location>
</feature>
<dbReference type="EMBL" id="CP132315">
    <property type="protein sequence ID" value="WLS05882.1"/>
    <property type="molecule type" value="Genomic_DNA"/>
</dbReference>
<reference evidence="2 3" key="1">
    <citation type="submission" date="2023-08" db="EMBL/GenBank/DDBJ databases">
        <title>Pathogen: clinical or host-associated sample.</title>
        <authorList>
            <person name="Hergert J."/>
            <person name="Casey R."/>
            <person name="Wagner J."/>
            <person name="Young E.L."/>
            <person name="Oakeson K.F."/>
        </authorList>
    </citation>
    <scope>NUCLEOTIDE SEQUENCE [LARGE SCALE GENOMIC DNA]</scope>
    <source>
        <strain evidence="2 3">UPHL-collab-2</strain>
        <plasmid evidence="2 3">unnamed1</plasmid>
    </source>
</reference>
<keyword evidence="2" id="KW-0614">Plasmid</keyword>
<accession>A0ABY9KF92</accession>
<evidence type="ECO:0000313" key="3">
    <source>
        <dbReference type="Proteomes" id="UP001225788"/>
    </source>
</evidence>
<protein>
    <submittedName>
        <fullName evidence="2">Uncharacterized protein</fullName>
    </submittedName>
</protein>
<sequence length="113" mass="12206">MRLVLSIVALVLLAAAPVQSTDVASPNERLFVGKTNIVCVRQPCPWRGIAPADRLPDGPAGLLWSQQSLPELRADTLDTRRITAAWEGNSCVLVHGRMAGNVLHVDQVIGDCR</sequence>
<evidence type="ECO:0000256" key="1">
    <source>
        <dbReference type="SAM" id="SignalP"/>
    </source>
</evidence>
<dbReference type="Proteomes" id="UP001225788">
    <property type="component" value="Plasmid unnamed1"/>
</dbReference>
<keyword evidence="3" id="KW-1185">Reference proteome</keyword>
<organism evidence="2 3">
    <name type="scientific">Shinella oryzae</name>
    <dbReference type="NCBI Taxonomy" id="2871820"/>
    <lineage>
        <taxon>Bacteria</taxon>
        <taxon>Pseudomonadati</taxon>
        <taxon>Pseudomonadota</taxon>
        <taxon>Alphaproteobacteria</taxon>
        <taxon>Hyphomicrobiales</taxon>
        <taxon>Rhizobiaceae</taxon>
        <taxon>Shinella</taxon>
    </lineage>
</organism>
<feature type="signal peptide" evidence="1">
    <location>
        <begin position="1"/>
        <end position="20"/>
    </location>
</feature>
<geneLocation type="plasmid" evidence="2 3">
    <name>unnamed1</name>
</geneLocation>
<proteinExistence type="predicted"/>
<dbReference type="RefSeq" id="WP_306162277.1">
    <property type="nucleotide sequence ID" value="NZ_CP132315.1"/>
</dbReference>